<protein>
    <recommendedName>
        <fullName evidence="4">AsmA-like C-terminal domain-containing protein</fullName>
    </recommendedName>
</protein>
<evidence type="ECO:0000313" key="3">
    <source>
        <dbReference type="Proteomes" id="UP001211005"/>
    </source>
</evidence>
<dbReference type="EMBL" id="CP114767">
    <property type="protein sequence ID" value="WBA42617.1"/>
    <property type="molecule type" value="Genomic_DNA"/>
</dbReference>
<gene>
    <name evidence="2" type="ORF">O3303_03430</name>
</gene>
<evidence type="ECO:0000256" key="1">
    <source>
        <dbReference type="SAM" id="MobiDB-lite"/>
    </source>
</evidence>
<keyword evidence="3" id="KW-1185">Reference proteome</keyword>
<dbReference type="PANTHER" id="PTHR30441:SF4">
    <property type="entry name" value="PROTEIN ASMA"/>
    <property type="match status" value="1"/>
</dbReference>
<reference evidence="2 3" key="1">
    <citation type="submission" date="2022-12" db="EMBL/GenBank/DDBJ databases">
        <title>Hymenobacter canadensis sp. nov. isolated from lake water of the Cambridge Bay, Canada.</title>
        <authorList>
            <person name="Kim W.H."/>
            <person name="Lee Y.M."/>
        </authorList>
    </citation>
    <scope>NUCLEOTIDE SEQUENCE [LARGE SCALE GENOMIC DNA]</scope>
    <source>
        <strain evidence="2 3">PAMC 29467</strain>
    </source>
</reference>
<feature type="region of interest" description="Disordered" evidence="1">
    <location>
        <begin position="539"/>
        <end position="560"/>
    </location>
</feature>
<dbReference type="Proteomes" id="UP001211005">
    <property type="component" value="Chromosome"/>
</dbReference>
<dbReference type="InterPro" id="IPR052894">
    <property type="entry name" value="AsmA-related"/>
</dbReference>
<name>A0ABY7LQB1_9BACT</name>
<evidence type="ECO:0000313" key="2">
    <source>
        <dbReference type="EMBL" id="WBA42617.1"/>
    </source>
</evidence>
<sequence>MKRPSFRQLLAVAMLGLVVMVLGGAWLITSEWAQRRLEQLIRERLTRNSDLVLAPFQVRISALRDFPHLSASLQGVQFTDTSYRQSVPVLRVGRLDARLDLSRIWRGEFRVSRLTLRDGEFWQLTDTQGRDWGLRGKGPRNGTPKGPPDFNLDSLLLYNVRVTDRNELHQSGFSAYVRQGRLAARVREGVAHVRGRFDGKLVYLRSGRGNLFANKPVVAQVRYSYNFRQRQGRFHSTRVTLNNDTILVRGTHRGAAPNETRGTRLDLRFAGRQPLLEVLRVALPTGLERFLDDARSPSHAFIRYSIRGVSGPTTRPRTILHFAMRNAQVQWADSARRIRRWDARGTFDNGAAHAPRTTSLSFEQCRLYSQAGELDAVLKVTDFTRPRFNGHVRGRTDLQTLAAVVVPDFWQARQGEAAINLELNGVLPTIPDRAGRRAAQADTLLPPIAARGTVRLENASFAIPRRHADMVGLNVNIRLHDSLWTLENLTGRINGMQLRANATTTYLLAYFSGQHPITTVAGTFEVDELHLSEMRRLLAAPGSSQRRKRPAPPTDHNRTSNQRLAAQALNLLPPGLRLNIQLRCGRLVLAADTLENLAATVRHNGRYVQLRDLRAQVWGGQVRGTISWPTDTLNLQPVAARLAVHFPSLSYQQLLARVMRPARRATTAPKDPTLREVLLAANGQATVKVDQLILPGSAALQQLRLRIDKNGRRFLIPAFTFRSSTGGQGRISATALLNGTQLARARADLDLHYATLDIQHLLQLLAALSTMPAPPEEAHSRLRRSAGARPSPFLDGTVTGRVNVTADQVKYGALRGGRFRLRSSLEANQVRLEQCSLQAFGGDISLRGVLQTDAEAGHHPLRAQLRLRQIQLSQLFGLAGAVGFDVLGADNVRGTMNGETDLRTDLDDTFLPDINQTYAFLKTDLQNLELLNVDALMQALRFMREERTSHLYFEPVSPRFVLAGGRLLIPDLHLNSNLTDMHISGEYYLNGQADLYVGLSPLQTLFGNNEKRIARIQSGEATQRPSRGLVYVGLSRPAGARRYQVKPFRQQQQRQNQQRVQRQYQTLLRTQQLDTTLRLLR</sequence>
<proteinExistence type="predicted"/>
<evidence type="ECO:0008006" key="4">
    <source>
        <dbReference type="Google" id="ProtNLM"/>
    </source>
</evidence>
<dbReference type="RefSeq" id="WP_269560669.1">
    <property type="nucleotide sequence ID" value="NZ_CP114767.1"/>
</dbReference>
<accession>A0ABY7LQB1</accession>
<organism evidence="2 3">
    <name type="scientific">Hymenobacter canadensis</name>
    <dbReference type="NCBI Taxonomy" id="2999067"/>
    <lineage>
        <taxon>Bacteria</taxon>
        <taxon>Pseudomonadati</taxon>
        <taxon>Bacteroidota</taxon>
        <taxon>Cytophagia</taxon>
        <taxon>Cytophagales</taxon>
        <taxon>Hymenobacteraceae</taxon>
        <taxon>Hymenobacter</taxon>
    </lineage>
</organism>
<dbReference type="PANTHER" id="PTHR30441">
    <property type="entry name" value="DUF748 DOMAIN-CONTAINING PROTEIN"/>
    <property type="match status" value="1"/>
</dbReference>